<dbReference type="NCBIfam" id="TIGR00614">
    <property type="entry name" value="recQ_fam"/>
    <property type="match status" value="1"/>
</dbReference>
<comment type="catalytic activity">
    <reaction evidence="13">
        <text>Couples ATP hydrolysis with the unwinding of duplex DNA by translocating in the 3'-5' direction.</text>
        <dbReference type="EC" id="5.6.2.4"/>
    </reaction>
</comment>
<evidence type="ECO:0000259" key="16">
    <source>
        <dbReference type="PROSITE" id="PS51192"/>
    </source>
</evidence>
<evidence type="ECO:0000256" key="2">
    <source>
        <dbReference type="ARBA" id="ARBA00005446"/>
    </source>
</evidence>
<dbReference type="PROSITE" id="PS51192">
    <property type="entry name" value="HELICASE_ATP_BIND_1"/>
    <property type="match status" value="1"/>
</dbReference>
<evidence type="ECO:0000256" key="1">
    <source>
        <dbReference type="ARBA" id="ARBA00001947"/>
    </source>
</evidence>
<dbReference type="PANTHER" id="PTHR13710:SF84">
    <property type="entry name" value="ATP-DEPENDENT DNA HELICASE RECS-RELATED"/>
    <property type="match status" value="1"/>
</dbReference>
<keyword evidence="10" id="KW-0233">DNA recombination</keyword>
<dbReference type="Gene3D" id="3.40.50.300">
    <property type="entry name" value="P-loop containing nucleotide triphosphate hydrolases"/>
    <property type="match status" value="2"/>
</dbReference>
<dbReference type="GO" id="GO:0009378">
    <property type="term" value="F:four-way junction helicase activity"/>
    <property type="evidence" value="ECO:0007669"/>
    <property type="project" value="TreeGrafter"/>
</dbReference>
<dbReference type="GO" id="GO:0009432">
    <property type="term" value="P:SOS response"/>
    <property type="evidence" value="ECO:0007669"/>
    <property type="project" value="UniProtKB-UniRule"/>
</dbReference>
<dbReference type="GO" id="GO:0006281">
    <property type="term" value="P:DNA repair"/>
    <property type="evidence" value="ECO:0007669"/>
    <property type="project" value="UniProtKB-KW"/>
</dbReference>
<dbReference type="InterPro" id="IPR004589">
    <property type="entry name" value="DNA_helicase_ATP-dep_RecQ"/>
</dbReference>
<dbReference type="Pfam" id="PF00570">
    <property type="entry name" value="HRDC"/>
    <property type="match status" value="1"/>
</dbReference>
<keyword evidence="19" id="KW-1185">Reference proteome</keyword>
<dbReference type="SUPFAM" id="SSF46785">
    <property type="entry name" value="Winged helix' DNA-binding domain"/>
    <property type="match status" value="1"/>
</dbReference>
<proteinExistence type="inferred from homology"/>
<dbReference type="GO" id="GO:0043138">
    <property type="term" value="F:3'-5' DNA helicase activity"/>
    <property type="evidence" value="ECO:0007669"/>
    <property type="project" value="UniProtKB-EC"/>
</dbReference>
<dbReference type="Pfam" id="PF00270">
    <property type="entry name" value="DEAD"/>
    <property type="match status" value="1"/>
</dbReference>
<dbReference type="GO" id="GO:0030894">
    <property type="term" value="C:replisome"/>
    <property type="evidence" value="ECO:0007669"/>
    <property type="project" value="TreeGrafter"/>
</dbReference>
<dbReference type="AlphaFoldDB" id="A0AAE2ZZC1"/>
<comment type="caution">
    <text evidence="18">The sequence shown here is derived from an EMBL/GenBank/DDBJ whole genome shotgun (WGS) entry which is preliminary data.</text>
</comment>
<dbReference type="GO" id="GO:0005524">
    <property type="term" value="F:ATP binding"/>
    <property type="evidence" value="ECO:0007669"/>
    <property type="project" value="UniProtKB-KW"/>
</dbReference>
<reference evidence="18 19" key="1">
    <citation type="submission" date="2021-10" db="EMBL/GenBank/DDBJ databases">
        <title>Anaerobic single-cell dispensing facilitates the cultivation of human gut bacteria.</title>
        <authorList>
            <person name="Afrizal A."/>
        </authorList>
    </citation>
    <scope>NUCLEOTIDE SEQUENCE [LARGE SCALE GENOMIC DNA]</scope>
    <source>
        <strain evidence="18 19">CLA-AA-H273</strain>
    </source>
</reference>
<dbReference type="InterPro" id="IPR027417">
    <property type="entry name" value="P-loop_NTPase"/>
</dbReference>
<dbReference type="GO" id="GO:0006260">
    <property type="term" value="P:DNA replication"/>
    <property type="evidence" value="ECO:0007669"/>
    <property type="project" value="InterPro"/>
</dbReference>
<evidence type="ECO:0000256" key="6">
    <source>
        <dbReference type="ARBA" id="ARBA00022806"/>
    </source>
</evidence>
<dbReference type="GO" id="GO:0005737">
    <property type="term" value="C:cytoplasm"/>
    <property type="evidence" value="ECO:0007669"/>
    <property type="project" value="TreeGrafter"/>
</dbReference>
<dbReference type="SMART" id="SM00956">
    <property type="entry name" value="RQC"/>
    <property type="match status" value="1"/>
</dbReference>
<dbReference type="PROSITE" id="PS51194">
    <property type="entry name" value="HELICASE_CTER"/>
    <property type="match status" value="1"/>
</dbReference>
<keyword evidence="9" id="KW-0238">DNA-binding</keyword>
<evidence type="ECO:0000256" key="7">
    <source>
        <dbReference type="ARBA" id="ARBA00022833"/>
    </source>
</evidence>
<dbReference type="InterPro" id="IPR002121">
    <property type="entry name" value="HRDC_dom"/>
</dbReference>
<dbReference type="EMBL" id="JAJEPV010000028">
    <property type="protein sequence ID" value="MCC2120237.1"/>
    <property type="molecule type" value="Genomic_DNA"/>
</dbReference>
<dbReference type="InterPro" id="IPR001650">
    <property type="entry name" value="Helicase_C-like"/>
</dbReference>
<dbReference type="CDD" id="cd18794">
    <property type="entry name" value="SF2_C_RecQ"/>
    <property type="match status" value="1"/>
</dbReference>
<evidence type="ECO:0000256" key="3">
    <source>
        <dbReference type="ARBA" id="ARBA00022741"/>
    </source>
</evidence>
<evidence type="ECO:0000256" key="12">
    <source>
        <dbReference type="ARBA" id="ARBA00023235"/>
    </source>
</evidence>
<dbReference type="InterPro" id="IPR011545">
    <property type="entry name" value="DEAD/DEAH_box_helicase_dom"/>
</dbReference>
<dbReference type="InterPro" id="IPR036388">
    <property type="entry name" value="WH-like_DNA-bd_sf"/>
</dbReference>
<gene>
    <name evidence="18" type="primary">recQ</name>
    <name evidence="18" type="ORF">LKD75_11695</name>
</gene>
<evidence type="ECO:0000256" key="14">
    <source>
        <dbReference type="NCBIfam" id="TIGR01389"/>
    </source>
</evidence>
<comment type="similarity">
    <text evidence="2">Belongs to the helicase family. RecQ subfamily.</text>
</comment>
<dbReference type="InterPro" id="IPR018982">
    <property type="entry name" value="RQC_domain"/>
</dbReference>
<dbReference type="GO" id="GO:0003677">
    <property type="term" value="F:DNA binding"/>
    <property type="evidence" value="ECO:0007669"/>
    <property type="project" value="UniProtKB-KW"/>
</dbReference>
<dbReference type="Proteomes" id="UP001197795">
    <property type="component" value="Unassembled WGS sequence"/>
</dbReference>
<dbReference type="PROSITE" id="PS50967">
    <property type="entry name" value="HRDC"/>
    <property type="match status" value="1"/>
</dbReference>
<dbReference type="InterPro" id="IPR010997">
    <property type="entry name" value="HRDC-like_sf"/>
</dbReference>
<evidence type="ECO:0000256" key="11">
    <source>
        <dbReference type="ARBA" id="ARBA00023204"/>
    </source>
</evidence>
<keyword evidence="4" id="KW-0227">DNA damage</keyword>
<dbReference type="SUPFAM" id="SSF47819">
    <property type="entry name" value="HRDC-like"/>
    <property type="match status" value="1"/>
</dbReference>
<protein>
    <recommendedName>
        <fullName evidence="14">DNA helicase RecQ</fullName>
        <ecNumber evidence="14">5.6.2.4</ecNumber>
    </recommendedName>
</protein>
<feature type="domain" description="Helicase ATP-binding" evidence="16">
    <location>
        <begin position="24"/>
        <end position="193"/>
    </location>
</feature>
<evidence type="ECO:0000313" key="19">
    <source>
        <dbReference type="Proteomes" id="UP001197795"/>
    </source>
</evidence>
<dbReference type="InterPro" id="IPR032284">
    <property type="entry name" value="RecQ_Zn-bd"/>
</dbReference>
<evidence type="ECO:0000256" key="5">
    <source>
        <dbReference type="ARBA" id="ARBA00022801"/>
    </source>
</evidence>
<keyword evidence="3" id="KW-0547">Nucleotide-binding</keyword>
<organism evidence="18 19">
    <name type="scientific">Waltera acetigignens</name>
    <dbReference type="NCBI Taxonomy" id="2981769"/>
    <lineage>
        <taxon>Bacteria</taxon>
        <taxon>Bacillati</taxon>
        <taxon>Bacillota</taxon>
        <taxon>Clostridia</taxon>
        <taxon>Lachnospirales</taxon>
        <taxon>Lachnospiraceae</taxon>
        <taxon>Waltera</taxon>
    </lineage>
</organism>
<keyword evidence="7" id="KW-0862">Zinc</keyword>
<dbReference type="InterPro" id="IPR006293">
    <property type="entry name" value="DNA_helicase_ATP-dep_RecQ_bac"/>
</dbReference>
<sequence>MTTVETLKKYFGYASFREGQEHIVNTILSGRDALAIMPTGAGKSICYQLPALMLPGITIVISPLISLMQDQVKALNAAGIRAAYINSSLTETQITKALNYAAQGVYKIVYVAPERLETWEFRQFVTKAEISMVTVDEAHCISQWGQDFRPSYLKIVDFVNGLESRPILSAFTATATEEVKEDIVCVLGLQNPELVVTGFDRENLYYRVENIRKKDDFVVEYVENHAEESGIIYCATRKNVDEVYELLWKRGVPVVKYHAGMDTEARKKSQEDFIYDRLPVIVATNAFGMGIDKSNVRYVIHYNMPQSMENYYQEAGRAGRDGEPSQCVLLFSARDVMIDKFLLEHKDFSEIPPEDIELIRQRDARRLQIMEGYCQTTSCLRNYILTYFGEKVTTPCDNCGNCHREYHEVDMTAEAKAVLSCVCETRGRYGQAVVVGTLSGASWARLKELGTIHYKSYGSLKDLGEKEIKALIRQMILEGYLCQTEDQYSVLKIGNKTSSELENALMLVKMYEEKEPSRRQQRGSRRRSTDMLTGEGFELFEFLRGLRLEIAREEAVPPYIIFSDKTLIDMCVKLPGDRGTMLDVSGVGQAKYEKYGQRFLTAIREYREEHGDREICETAEEENAGLPETEPQKGAFDRTEYNRAHNRPAGAGRTWDAAEDEELKREFDSGMKIAEIARQHDRTYGAIQARLKKQGLVE</sequence>
<dbReference type="InterPro" id="IPR014001">
    <property type="entry name" value="Helicase_ATP-bd"/>
</dbReference>
<dbReference type="FunFam" id="3.40.50.300:FF:000296">
    <property type="entry name" value="ATP-dependent DNA helicase RecQ"/>
    <property type="match status" value="1"/>
</dbReference>
<dbReference type="EC" id="5.6.2.4" evidence="14"/>
<dbReference type="InterPro" id="IPR044876">
    <property type="entry name" value="HRDC_dom_sf"/>
</dbReference>
<evidence type="ECO:0000256" key="8">
    <source>
        <dbReference type="ARBA" id="ARBA00022840"/>
    </source>
</evidence>
<dbReference type="NCBIfam" id="TIGR01389">
    <property type="entry name" value="recQ"/>
    <property type="match status" value="1"/>
</dbReference>
<dbReference type="Pfam" id="PF09382">
    <property type="entry name" value="RQC"/>
    <property type="match status" value="1"/>
</dbReference>
<dbReference type="SMART" id="SM00341">
    <property type="entry name" value="HRDC"/>
    <property type="match status" value="1"/>
</dbReference>
<dbReference type="SUPFAM" id="SSF52540">
    <property type="entry name" value="P-loop containing nucleoside triphosphate hydrolases"/>
    <property type="match status" value="1"/>
</dbReference>
<dbReference type="Gene3D" id="1.10.150.80">
    <property type="entry name" value="HRDC domain"/>
    <property type="match status" value="1"/>
</dbReference>
<keyword evidence="8" id="KW-0067">ATP-binding</keyword>
<name>A0AAE2ZZC1_9FIRM</name>
<dbReference type="GO" id="GO:0006310">
    <property type="term" value="P:DNA recombination"/>
    <property type="evidence" value="ECO:0007669"/>
    <property type="project" value="UniProtKB-UniRule"/>
</dbReference>
<dbReference type="Pfam" id="PF00271">
    <property type="entry name" value="Helicase_C"/>
    <property type="match status" value="1"/>
</dbReference>
<evidence type="ECO:0000259" key="15">
    <source>
        <dbReference type="PROSITE" id="PS50967"/>
    </source>
</evidence>
<dbReference type="SMART" id="SM00490">
    <property type="entry name" value="HELICc"/>
    <property type="match status" value="1"/>
</dbReference>
<dbReference type="GO" id="GO:0016787">
    <property type="term" value="F:hydrolase activity"/>
    <property type="evidence" value="ECO:0007669"/>
    <property type="project" value="UniProtKB-KW"/>
</dbReference>
<accession>A0AAE2ZZC1</accession>
<keyword evidence="12" id="KW-0413">Isomerase</keyword>
<dbReference type="Pfam" id="PF16124">
    <property type="entry name" value="RecQ_Zn_bind"/>
    <property type="match status" value="1"/>
</dbReference>
<evidence type="ECO:0000256" key="13">
    <source>
        <dbReference type="ARBA" id="ARBA00034617"/>
    </source>
</evidence>
<dbReference type="SMART" id="SM00487">
    <property type="entry name" value="DEXDc"/>
    <property type="match status" value="1"/>
</dbReference>
<dbReference type="InterPro" id="IPR036390">
    <property type="entry name" value="WH_DNA-bd_sf"/>
</dbReference>
<feature type="domain" description="Helicase C-terminal" evidence="17">
    <location>
        <begin position="213"/>
        <end position="359"/>
    </location>
</feature>
<evidence type="ECO:0000259" key="17">
    <source>
        <dbReference type="PROSITE" id="PS51194"/>
    </source>
</evidence>
<keyword evidence="6 18" id="KW-0347">Helicase</keyword>
<keyword evidence="11" id="KW-0234">DNA repair</keyword>
<dbReference type="RefSeq" id="WP_227064209.1">
    <property type="nucleotide sequence ID" value="NZ_JAJEPV010000028.1"/>
</dbReference>
<evidence type="ECO:0000256" key="4">
    <source>
        <dbReference type="ARBA" id="ARBA00022763"/>
    </source>
</evidence>
<dbReference type="GO" id="GO:0043590">
    <property type="term" value="C:bacterial nucleoid"/>
    <property type="evidence" value="ECO:0007669"/>
    <property type="project" value="TreeGrafter"/>
</dbReference>
<comment type="cofactor">
    <cofactor evidence="1">
        <name>Zn(2+)</name>
        <dbReference type="ChEBI" id="CHEBI:29105"/>
    </cofactor>
</comment>
<feature type="domain" description="HRDC" evidence="15">
    <location>
        <begin position="533"/>
        <end position="613"/>
    </location>
</feature>
<keyword evidence="5 18" id="KW-0378">Hydrolase</keyword>
<evidence type="ECO:0000313" key="18">
    <source>
        <dbReference type="EMBL" id="MCC2120237.1"/>
    </source>
</evidence>
<evidence type="ECO:0000256" key="10">
    <source>
        <dbReference type="ARBA" id="ARBA00023172"/>
    </source>
</evidence>
<evidence type="ECO:0000256" key="9">
    <source>
        <dbReference type="ARBA" id="ARBA00023125"/>
    </source>
</evidence>
<dbReference type="PANTHER" id="PTHR13710">
    <property type="entry name" value="DNA HELICASE RECQ FAMILY MEMBER"/>
    <property type="match status" value="1"/>
</dbReference>
<dbReference type="Gene3D" id="1.10.10.10">
    <property type="entry name" value="Winged helix-like DNA-binding domain superfamily/Winged helix DNA-binding domain"/>
    <property type="match status" value="1"/>
</dbReference>
<dbReference type="CDD" id="cd17920">
    <property type="entry name" value="DEXHc_RecQ"/>
    <property type="match status" value="1"/>
</dbReference>